<name>A0A4Y7TP35_COPMI</name>
<dbReference type="InterPro" id="IPR050987">
    <property type="entry name" value="AtrR-like"/>
</dbReference>
<feature type="region of interest" description="Disordered" evidence="5">
    <location>
        <begin position="351"/>
        <end position="376"/>
    </location>
</feature>
<feature type="region of interest" description="Disordered" evidence="5">
    <location>
        <begin position="1"/>
        <end position="50"/>
    </location>
</feature>
<evidence type="ECO:0000259" key="6">
    <source>
        <dbReference type="PROSITE" id="PS50048"/>
    </source>
</evidence>
<dbReference type="InterPro" id="IPR036864">
    <property type="entry name" value="Zn2-C6_fun-type_DNA-bd_sf"/>
</dbReference>
<feature type="region of interest" description="Disordered" evidence="5">
    <location>
        <begin position="207"/>
        <end position="232"/>
    </location>
</feature>
<dbReference type="STRING" id="71717.A0A4Y7TP35"/>
<keyword evidence="8" id="KW-1185">Reference proteome</keyword>
<dbReference type="OrthoDB" id="3263880at2759"/>
<dbReference type="CDD" id="cd12148">
    <property type="entry name" value="fungal_TF_MHR"/>
    <property type="match status" value="1"/>
</dbReference>
<organism evidence="7 8">
    <name type="scientific">Coprinellus micaceus</name>
    <name type="common">Glistening ink-cap mushroom</name>
    <name type="synonym">Coprinus micaceus</name>
    <dbReference type="NCBI Taxonomy" id="71717"/>
    <lineage>
        <taxon>Eukaryota</taxon>
        <taxon>Fungi</taxon>
        <taxon>Dikarya</taxon>
        <taxon>Basidiomycota</taxon>
        <taxon>Agaricomycotina</taxon>
        <taxon>Agaricomycetes</taxon>
        <taxon>Agaricomycetidae</taxon>
        <taxon>Agaricales</taxon>
        <taxon>Agaricineae</taxon>
        <taxon>Psathyrellaceae</taxon>
        <taxon>Coprinellus</taxon>
    </lineage>
</organism>
<dbReference type="CDD" id="cd00067">
    <property type="entry name" value="GAL4"/>
    <property type="match status" value="1"/>
</dbReference>
<keyword evidence="2" id="KW-0479">Metal-binding</keyword>
<keyword evidence="3" id="KW-0238">DNA-binding</keyword>
<dbReference type="InterPro" id="IPR001138">
    <property type="entry name" value="Zn2Cys6_DnaBD"/>
</dbReference>
<feature type="compositionally biased region" description="Low complexity" evidence="5">
    <location>
        <begin position="16"/>
        <end position="46"/>
    </location>
</feature>
<dbReference type="Gene3D" id="4.10.240.10">
    <property type="entry name" value="Zn(2)-C6 fungal-type DNA-binding domain"/>
    <property type="match status" value="1"/>
</dbReference>
<protein>
    <recommendedName>
        <fullName evidence="6">Zn(2)-C6 fungal-type domain-containing protein</fullName>
    </recommendedName>
</protein>
<dbReference type="Pfam" id="PF00172">
    <property type="entry name" value="Zn_clus"/>
    <property type="match status" value="1"/>
</dbReference>
<evidence type="ECO:0000256" key="4">
    <source>
        <dbReference type="ARBA" id="ARBA00023242"/>
    </source>
</evidence>
<evidence type="ECO:0000313" key="7">
    <source>
        <dbReference type="EMBL" id="TEB35955.1"/>
    </source>
</evidence>
<dbReference type="GO" id="GO:0008270">
    <property type="term" value="F:zinc ion binding"/>
    <property type="evidence" value="ECO:0007669"/>
    <property type="project" value="InterPro"/>
</dbReference>
<dbReference type="SMART" id="SM00066">
    <property type="entry name" value="GAL4"/>
    <property type="match status" value="1"/>
</dbReference>
<feature type="domain" description="Zn(2)-C6 fungal-type" evidence="6">
    <location>
        <begin position="57"/>
        <end position="96"/>
    </location>
</feature>
<dbReference type="GO" id="GO:0000981">
    <property type="term" value="F:DNA-binding transcription factor activity, RNA polymerase II-specific"/>
    <property type="evidence" value="ECO:0007669"/>
    <property type="project" value="InterPro"/>
</dbReference>
<gene>
    <name evidence="7" type="ORF">FA13DRAFT_1209334</name>
</gene>
<dbReference type="Proteomes" id="UP000298030">
    <property type="component" value="Unassembled WGS sequence"/>
</dbReference>
<dbReference type="PROSITE" id="PS50048">
    <property type="entry name" value="ZN2_CY6_FUNGAL_2"/>
    <property type="match status" value="1"/>
</dbReference>
<keyword evidence="4" id="KW-0539">Nucleus</keyword>
<proteinExistence type="predicted"/>
<reference evidence="7 8" key="1">
    <citation type="journal article" date="2019" name="Nat. Ecol. Evol.">
        <title>Megaphylogeny resolves global patterns of mushroom evolution.</title>
        <authorList>
            <person name="Varga T."/>
            <person name="Krizsan K."/>
            <person name="Foldi C."/>
            <person name="Dima B."/>
            <person name="Sanchez-Garcia M."/>
            <person name="Sanchez-Ramirez S."/>
            <person name="Szollosi G.J."/>
            <person name="Szarkandi J.G."/>
            <person name="Papp V."/>
            <person name="Albert L."/>
            <person name="Andreopoulos W."/>
            <person name="Angelini C."/>
            <person name="Antonin V."/>
            <person name="Barry K.W."/>
            <person name="Bougher N.L."/>
            <person name="Buchanan P."/>
            <person name="Buyck B."/>
            <person name="Bense V."/>
            <person name="Catcheside P."/>
            <person name="Chovatia M."/>
            <person name="Cooper J."/>
            <person name="Damon W."/>
            <person name="Desjardin D."/>
            <person name="Finy P."/>
            <person name="Geml J."/>
            <person name="Haridas S."/>
            <person name="Hughes K."/>
            <person name="Justo A."/>
            <person name="Karasinski D."/>
            <person name="Kautmanova I."/>
            <person name="Kiss B."/>
            <person name="Kocsube S."/>
            <person name="Kotiranta H."/>
            <person name="LaButti K.M."/>
            <person name="Lechner B.E."/>
            <person name="Liimatainen K."/>
            <person name="Lipzen A."/>
            <person name="Lukacs Z."/>
            <person name="Mihaltcheva S."/>
            <person name="Morgado L.N."/>
            <person name="Niskanen T."/>
            <person name="Noordeloos M.E."/>
            <person name="Ohm R.A."/>
            <person name="Ortiz-Santana B."/>
            <person name="Ovrebo C."/>
            <person name="Racz N."/>
            <person name="Riley R."/>
            <person name="Savchenko A."/>
            <person name="Shiryaev A."/>
            <person name="Soop K."/>
            <person name="Spirin V."/>
            <person name="Szebenyi C."/>
            <person name="Tomsovsky M."/>
            <person name="Tulloss R.E."/>
            <person name="Uehling J."/>
            <person name="Grigoriev I.V."/>
            <person name="Vagvolgyi C."/>
            <person name="Papp T."/>
            <person name="Martin F.M."/>
            <person name="Miettinen O."/>
            <person name="Hibbett D.S."/>
            <person name="Nagy L.G."/>
        </authorList>
    </citation>
    <scope>NUCLEOTIDE SEQUENCE [LARGE SCALE GENOMIC DNA]</scope>
    <source>
        <strain evidence="7 8">FP101781</strain>
    </source>
</reference>
<dbReference type="PANTHER" id="PTHR46910">
    <property type="entry name" value="TRANSCRIPTION FACTOR PDR1"/>
    <property type="match status" value="1"/>
</dbReference>
<evidence type="ECO:0000256" key="3">
    <source>
        <dbReference type="ARBA" id="ARBA00023125"/>
    </source>
</evidence>
<evidence type="ECO:0000256" key="2">
    <source>
        <dbReference type="ARBA" id="ARBA00022723"/>
    </source>
</evidence>
<dbReference type="AlphaFoldDB" id="A0A4Y7TP35"/>
<comment type="caution">
    <text evidence="7">The sequence shown here is derived from an EMBL/GenBank/DDBJ whole genome shotgun (WGS) entry which is preliminary data.</text>
</comment>
<accession>A0A4Y7TP35</accession>
<dbReference type="GO" id="GO:0005634">
    <property type="term" value="C:nucleus"/>
    <property type="evidence" value="ECO:0007669"/>
    <property type="project" value="UniProtKB-SubCell"/>
</dbReference>
<dbReference type="EMBL" id="QPFP01000006">
    <property type="protein sequence ID" value="TEB35955.1"/>
    <property type="molecule type" value="Genomic_DNA"/>
</dbReference>
<evidence type="ECO:0000313" key="8">
    <source>
        <dbReference type="Proteomes" id="UP000298030"/>
    </source>
</evidence>
<dbReference type="SUPFAM" id="SSF57701">
    <property type="entry name" value="Zn2/Cys6 DNA-binding domain"/>
    <property type="match status" value="1"/>
</dbReference>
<dbReference type="GO" id="GO:0003677">
    <property type="term" value="F:DNA binding"/>
    <property type="evidence" value="ECO:0007669"/>
    <property type="project" value="UniProtKB-KW"/>
</dbReference>
<sequence length="843" mass="92381">MNGLPHPYSRRPATCPSPTMSPRASSSTPSSAPRSSASAPYRRSAAQPKSTRQQFSACGACRMRRVRCDLKDLNYIAAGPTPSCSNCKERNIKCVDEFADVKAVKLLRRGRRLQQVEAIYGKTADGAESPASASRHKYIPSLHPDFFYSPFWRWFCIQRPVLDAAEFSSRFLAHHQGDKSLSPEGGVITMLLVIWAFTFGLNEHGVPSDEDSDISGPNDGESSQGFSQRGHESLDATQDMVQQILELVDVHGVLRRPSLDGVRVLLLLTPLMEDAKPLERQAIHDAALQHVQALCTNHISPSTPAHATPQAFDDASIRARLFWYAFTQEGLVSGIRGSRFVLHTDDYETFQRTMPHPDQYGQGSPPSPPSLLSPEAQQYQRLISSSTLPSHLNMTCRKIHNVLTGPRAQRRAEEHNLIDANGMREVWNDLDRCWREFDGIRRNAASNEDPASRCDTERYACAWLIFVFECHNVIRESLKHYASMANSSPYPGGSTSRPTSVSSSSPYVSPQYLHGVATRSCMDLLPKVIRIMKHCISNPHDSGRSGLFVWDSGLVRDGCFFAGYLAASADEDVLDPPLDLQHSEGGDGESSLPPLTTDEAVMICLNTISAMRWCYSKNEEREGTIRMVWEGQKAKRRGQSAHYSDMPFDPTYPPGSAHSNAHLQAIMQPSNRTLGPASVTYVDRPALPALSVFAQARRAESAPSTAHSTDGQGAHGWPTYTPPGTATSITTSTSTALSIRGSPEFANTVPTPFKPQLDEGYYHGGGDFAYGVPPVSHSSEMVPSISPFPPRHGSFDEHAISNAAQASSYVSSHFSSGGGPIVVSGNDYSSCPQFGENCNAHYH</sequence>
<evidence type="ECO:0000256" key="1">
    <source>
        <dbReference type="ARBA" id="ARBA00004123"/>
    </source>
</evidence>
<dbReference type="PANTHER" id="PTHR46910:SF3">
    <property type="entry name" value="HALOTOLERANCE PROTEIN 9-RELATED"/>
    <property type="match status" value="1"/>
</dbReference>
<evidence type="ECO:0000256" key="5">
    <source>
        <dbReference type="SAM" id="MobiDB-lite"/>
    </source>
</evidence>
<comment type="subcellular location">
    <subcellularLocation>
        <location evidence="1">Nucleus</location>
    </subcellularLocation>
</comment>